<evidence type="ECO:0000256" key="2">
    <source>
        <dbReference type="ARBA" id="ARBA00004496"/>
    </source>
</evidence>
<dbReference type="AlphaFoldDB" id="A0A101XS44"/>
<dbReference type="Gene3D" id="1.10.730.10">
    <property type="entry name" value="Isoleucyl-tRNA Synthetase, Domain 1"/>
    <property type="match status" value="1"/>
</dbReference>
<dbReference type="PANTHER" id="PTHR45765:SF1">
    <property type="entry name" value="METHIONINE--TRNA LIGASE, CYTOPLASMIC"/>
    <property type="match status" value="1"/>
</dbReference>
<evidence type="ECO:0000313" key="15">
    <source>
        <dbReference type="Proteomes" id="UP000053557"/>
    </source>
</evidence>
<feature type="binding site" evidence="11">
    <location>
        <position position="159"/>
    </location>
    <ligand>
        <name>Zn(2+)</name>
        <dbReference type="ChEBI" id="CHEBI:29105"/>
    </ligand>
</feature>
<dbReference type="InterPro" id="IPR023458">
    <property type="entry name" value="Met-tRNA_ligase_1"/>
</dbReference>
<evidence type="ECO:0000313" key="14">
    <source>
        <dbReference type="EMBL" id="KUO96505.1"/>
    </source>
</evidence>
<evidence type="ECO:0000256" key="3">
    <source>
        <dbReference type="ARBA" id="ARBA00008258"/>
    </source>
</evidence>
<dbReference type="PRINTS" id="PR01041">
    <property type="entry name" value="TRNASYNTHMET"/>
</dbReference>
<protein>
    <recommendedName>
        <fullName evidence="11">Methionine--tRNA ligase</fullName>
        <ecNumber evidence="11">6.1.1.10</ecNumber>
    </recommendedName>
    <alternativeName>
        <fullName evidence="11">Methionyl-tRNA synthetase</fullName>
        <shortName evidence="11">MetRS</shortName>
    </alternativeName>
</protein>
<evidence type="ECO:0000256" key="1">
    <source>
        <dbReference type="ARBA" id="ARBA00003314"/>
    </source>
</evidence>
<dbReference type="GO" id="GO:0006431">
    <property type="term" value="P:methionyl-tRNA aminoacylation"/>
    <property type="evidence" value="ECO:0007669"/>
    <property type="project" value="UniProtKB-UniRule"/>
</dbReference>
<feature type="short sequence motif" description="'HIGH' region" evidence="11">
    <location>
        <begin position="11"/>
        <end position="21"/>
    </location>
</feature>
<name>A0A101XS44_9BACL</name>
<dbReference type="GO" id="GO:0005829">
    <property type="term" value="C:cytosol"/>
    <property type="evidence" value="ECO:0007669"/>
    <property type="project" value="TreeGrafter"/>
</dbReference>
<evidence type="ECO:0000256" key="4">
    <source>
        <dbReference type="ARBA" id="ARBA00022490"/>
    </source>
</evidence>
<comment type="catalytic activity">
    <reaction evidence="10 11">
        <text>tRNA(Met) + L-methionine + ATP = L-methionyl-tRNA(Met) + AMP + diphosphate</text>
        <dbReference type="Rhea" id="RHEA:13481"/>
        <dbReference type="Rhea" id="RHEA-COMP:9667"/>
        <dbReference type="Rhea" id="RHEA-COMP:9698"/>
        <dbReference type="ChEBI" id="CHEBI:30616"/>
        <dbReference type="ChEBI" id="CHEBI:33019"/>
        <dbReference type="ChEBI" id="CHEBI:57844"/>
        <dbReference type="ChEBI" id="CHEBI:78442"/>
        <dbReference type="ChEBI" id="CHEBI:78530"/>
        <dbReference type="ChEBI" id="CHEBI:456215"/>
        <dbReference type="EC" id="6.1.1.10"/>
    </reaction>
</comment>
<gene>
    <name evidence="11" type="primary">metG</name>
    <name evidence="14" type="ORF">ATW55_01215</name>
</gene>
<dbReference type="InterPro" id="IPR015413">
    <property type="entry name" value="Methionyl/Leucyl_tRNA_Synth"/>
</dbReference>
<evidence type="ECO:0000256" key="10">
    <source>
        <dbReference type="ARBA" id="ARBA00047364"/>
    </source>
</evidence>
<keyword evidence="6 11" id="KW-0547">Nucleotide-binding</keyword>
<organism evidence="14 15">
    <name type="scientific">Ferroacidibacillus organovorans</name>
    <dbReference type="NCBI Taxonomy" id="1765683"/>
    <lineage>
        <taxon>Bacteria</taxon>
        <taxon>Bacillati</taxon>
        <taxon>Bacillota</taxon>
        <taxon>Bacilli</taxon>
        <taxon>Bacillales</taxon>
        <taxon>Alicyclobacillaceae</taxon>
        <taxon>Ferroacidibacillus</taxon>
    </lineage>
</organism>
<keyword evidence="15" id="KW-1185">Reference proteome</keyword>
<feature type="binding site" evidence="11">
    <location>
        <position position="338"/>
    </location>
    <ligand>
        <name>ATP</name>
        <dbReference type="ChEBI" id="CHEBI:30616"/>
    </ligand>
</feature>
<dbReference type="InterPro" id="IPR014758">
    <property type="entry name" value="Met-tRNA_synth"/>
</dbReference>
<dbReference type="HAMAP" id="MF_00098">
    <property type="entry name" value="Met_tRNA_synth_type1"/>
    <property type="match status" value="1"/>
</dbReference>
<dbReference type="SUPFAM" id="SSF57770">
    <property type="entry name" value="Methionyl-tRNA synthetase (MetRS), Zn-domain"/>
    <property type="match status" value="1"/>
</dbReference>
<dbReference type="RefSeq" id="WP_067713571.1">
    <property type="nucleotide sequence ID" value="NZ_LPVJ01000014.1"/>
</dbReference>
<dbReference type="FunFam" id="2.20.28.20:FF:000001">
    <property type="entry name" value="Methionine--tRNA ligase"/>
    <property type="match status" value="1"/>
</dbReference>
<feature type="binding site" evidence="11">
    <location>
        <position position="146"/>
    </location>
    <ligand>
        <name>Zn(2+)</name>
        <dbReference type="ChEBI" id="CHEBI:29105"/>
    </ligand>
</feature>
<evidence type="ECO:0000259" key="12">
    <source>
        <dbReference type="Pfam" id="PF09334"/>
    </source>
</evidence>
<feature type="domain" description="Methionyl/Leucyl tRNA synthetase" evidence="12">
    <location>
        <begin position="4"/>
        <end position="399"/>
    </location>
</feature>
<dbReference type="InterPro" id="IPR041872">
    <property type="entry name" value="Anticodon_Met"/>
</dbReference>
<comment type="function">
    <text evidence="1 11">Is required not only for elongation of protein synthesis but also for the initiation of all mRNA translation through initiator tRNA(fMet) aminoacylation.</text>
</comment>
<keyword evidence="11" id="KW-0862">Zinc</keyword>
<dbReference type="Pfam" id="PF19303">
    <property type="entry name" value="Anticodon_3"/>
    <property type="match status" value="1"/>
</dbReference>
<dbReference type="GO" id="GO:0017101">
    <property type="term" value="C:aminoacyl-tRNA synthetase multienzyme complex"/>
    <property type="evidence" value="ECO:0007669"/>
    <property type="project" value="TreeGrafter"/>
</dbReference>
<dbReference type="InterPro" id="IPR033911">
    <property type="entry name" value="MetRS_core"/>
</dbReference>
<keyword evidence="8 11" id="KW-0648">Protein biosynthesis</keyword>
<dbReference type="InterPro" id="IPR009080">
    <property type="entry name" value="tRNAsynth_Ia_anticodon-bd"/>
</dbReference>
<reference evidence="14 15" key="1">
    <citation type="submission" date="2015-12" db="EMBL/GenBank/DDBJ databases">
        <title>Draft genome sequence of Acidibacillus ferrooxidans ITV001, isolated from a chalcopyrite acid mine drainage site in Brazil.</title>
        <authorList>
            <person name="Dall'Agnol H."/>
            <person name="Nancucheo I."/>
            <person name="Johnson B."/>
            <person name="Oliveira R."/>
            <person name="Leite L."/>
            <person name="Pylro V."/>
            <person name="Nunes G.L."/>
            <person name="Tzotzos G."/>
            <person name="Fernandes G.R."/>
            <person name="Dutra J."/>
            <person name="Orellana S.C."/>
            <person name="Oliveira G."/>
        </authorList>
    </citation>
    <scope>NUCLEOTIDE SEQUENCE [LARGE SCALE GENOMIC DNA]</scope>
    <source>
        <strain evidence="15">ITV01</strain>
    </source>
</reference>
<sequence>MSKYLITSALPYINGVKHLGNLIGSLLPADAYARFLRLEGEDVLFICATDEHGTPAELSALESGFSVEDYCDAMYFKQSLVYAQFGISFDHFGRTSSPQNQALTTHFYERLNANGYLAELPLQQVFSVKDKRFLPDRYVMGTCPKCGYEAARGDQCENCTSVLDPVDLIAPRSVISGSTDLEIRATQHLFLKMDMLSDDLRKWVESHGEWSRLTRSIALKWLNEGLQERCITRDLQWGISVPRNGFEGKVFYVWFDAPIGYLGATKEWSDKDLHHRNWEDWWFNTSDVTYTQFMGKDNVPFHTVFFPAMILGTCEPWTMASQIKSFNWLTYYGGKFSTSQKRGIFLDDALNLFDADYWRYFLLANAPESTDTSFTWDLFATVLNKDLVGIFGNFINRTLKFVSAQFGNVVPSGGIPTEVEDQLEKDCQKVLSEYRNHFKNLQFRKAIQSLRALWTLGNVYLDRRAPWNLVKENRDEAAMVLRTAINLIRYFAVAAQPVIPFSTAKVFDALRLTDHERQTWINEDIDLCFFEPGRIFTVPEPLFRRIEKSELANLEQRFSGQQ</sequence>
<evidence type="ECO:0000256" key="8">
    <source>
        <dbReference type="ARBA" id="ARBA00022917"/>
    </source>
</evidence>
<dbReference type="SUPFAM" id="SSF47323">
    <property type="entry name" value="Anticodon-binding domain of a subclass of class I aminoacyl-tRNA synthetases"/>
    <property type="match status" value="1"/>
</dbReference>
<evidence type="ECO:0000256" key="6">
    <source>
        <dbReference type="ARBA" id="ARBA00022741"/>
    </source>
</evidence>
<dbReference type="CDD" id="cd00814">
    <property type="entry name" value="MetRS_core"/>
    <property type="match status" value="1"/>
</dbReference>
<dbReference type="NCBIfam" id="TIGR00398">
    <property type="entry name" value="metG"/>
    <property type="match status" value="1"/>
</dbReference>
<dbReference type="SUPFAM" id="SSF52374">
    <property type="entry name" value="Nucleotidylyl transferase"/>
    <property type="match status" value="1"/>
</dbReference>
<dbReference type="PANTHER" id="PTHR45765">
    <property type="entry name" value="METHIONINE--TRNA LIGASE"/>
    <property type="match status" value="1"/>
</dbReference>
<dbReference type="GO" id="GO:0046872">
    <property type="term" value="F:metal ion binding"/>
    <property type="evidence" value="ECO:0007669"/>
    <property type="project" value="UniProtKB-KW"/>
</dbReference>
<feature type="short sequence motif" description="'KMSKS' region" evidence="11">
    <location>
        <begin position="335"/>
        <end position="339"/>
    </location>
</feature>
<keyword evidence="5 11" id="KW-0436">Ligase</keyword>
<keyword evidence="7 11" id="KW-0067">ATP-binding</keyword>
<dbReference type="GO" id="GO:0004825">
    <property type="term" value="F:methionine-tRNA ligase activity"/>
    <property type="evidence" value="ECO:0007669"/>
    <property type="project" value="UniProtKB-UniRule"/>
</dbReference>
<evidence type="ECO:0000259" key="13">
    <source>
        <dbReference type="Pfam" id="PF19303"/>
    </source>
</evidence>
<dbReference type="Gene3D" id="3.40.50.620">
    <property type="entry name" value="HUPs"/>
    <property type="match status" value="1"/>
</dbReference>
<comment type="caution">
    <text evidence="14">The sequence shown here is derived from an EMBL/GenBank/DDBJ whole genome shotgun (WGS) entry which is preliminary data.</text>
</comment>
<accession>A0A101XS44</accession>
<dbReference type="CDD" id="cd07957">
    <property type="entry name" value="Anticodon_Ia_Met"/>
    <property type="match status" value="1"/>
</dbReference>
<keyword evidence="11" id="KW-0479">Metal-binding</keyword>
<comment type="similarity">
    <text evidence="3 11">Belongs to the class-I aminoacyl-tRNA synthetase family. MetG type 1 subfamily.</text>
</comment>
<feature type="domain" description="Methionyl-tRNA synthetase anticodon-binding" evidence="13">
    <location>
        <begin position="410"/>
        <end position="561"/>
    </location>
</feature>
<feature type="binding site" evidence="11">
    <location>
        <position position="143"/>
    </location>
    <ligand>
        <name>Zn(2+)</name>
        <dbReference type="ChEBI" id="CHEBI:29105"/>
    </ligand>
</feature>
<dbReference type="EMBL" id="LPVJ01000014">
    <property type="protein sequence ID" value="KUO96505.1"/>
    <property type="molecule type" value="Genomic_DNA"/>
</dbReference>
<evidence type="ECO:0000256" key="5">
    <source>
        <dbReference type="ARBA" id="ARBA00022598"/>
    </source>
</evidence>
<comment type="cofactor">
    <cofactor evidence="11">
        <name>Zn(2+)</name>
        <dbReference type="ChEBI" id="CHEBI:29105"/>
    </cofactor>
    <text evidence="11">Binds 1 zinc ion per subunit.</text>
</comment>
<dbReference type="OrthoDB" id="9810191at2"/>
<keyword evidence="4 11" id="KW-0963">Cytoplasm</keyword>
<comment type="subunit">
    <text evidence="11">Monomer.</text>
</comment>
<evidence type="ECO:0000256" key="9">
    <source>
        <dbReference type="ARBA" id="ARBA00023146"/>
    </source>
</evidence>
<dbReference type="EC" id="6.1.1.10" evidence="11"/>
<evidence type="ECO:0000256" key="7">
    <source>
        <dbReference type="ARBA" id="ARBA00022840"/>
    </source>
</evidence>
<evidence type="ECO:0000256" key="11">
    <source>
        <dbReference type="HAMAP-Rule" id="MF_00098"/>
    </source>
</evidence>
<dbReference type="InterPro" id="IPR014729">
    <property type="entry name" value="Rossmann-like_a/b/a_fold"/>
</dbReference>
<dbReference type="GO" id="GO:0005524">
    <property type="term" value="F:ATP binding"/>
    <property type="evidence" value="ECO:0007669"/>
    <property type="project" value="UniProtKB-UniRule"/>
</dbReference>
<keyword evidence="9 11" id="KW-0030">Aminoacyl-tRNA synthetase</keyword>
<proteinExistence type="inferred from homology"/>
<dbReference type="Pfam" id="PF09334">
    <property type="entry name" value="tRNA-synt_1g"/>
    <property type="match status" value="1"/>
</dbReference>
<feature type="binding site" evidence="11">
    <location>
        <position position="156"/>
    </location>
    <ligand>
        <name>Zn(2+)</name>
        <dbReference type="ChEBI" id="CHEBI:29105"/>
    </ligand>
</feature>
<dbReference type="Proteomes" id="UP000053557">
    <property type="component" value="Unassembled WGS sequence"/>
</dbReference>
<comment type="subcellular location">
    <subcellularLocation>
        <location evidence="2 11">Cytoplasm</location>
    </subcellularLocation>
</comment>
<dbReference type="InterPro" id="IPR029038">
    <property type="entry name" value="MetRS_Zn"/>
</dbReference>
<dbReference type="Gene3D" id="2.20.28.20">
    <property type="entry name" value="Methionyl-tRNA synthetase, Zn-domain"/>
    <property type="match status" value="1"/>
</dbReference>